<keyword evidence="3" id="KW-1185">Reference proteome</keyword>
<sequence>MRFSFLPEKRVDFLGEMENIRDMKIDLHVHTTLSSCSQLTLEQILNNAQAKGLDGVCITDHDTMAAADFLTEGIQENGLCVLVGMEYATKGGDFLLFGPFEKLPVGLPAEAVLAAVDAAGGVAIAAHPCRPGRSTHVSLLKKGLCRIIEGVNGRNAAFDNQTVALWPKHYQVGAVGGSDAHTLAELGQVPTQFNVPIMSRDDLILALKEGRYNPLISA</sequence>
<accession>A0A3S3QFY2</accession>
<dbReference type="GO" id="GO:0035312">
    <property type="term" value="F:5'-3' DNA exonuclease activity"/>
    <property type="evidence" value="ECO:0007669"/>
    <property type="project" value="TreeGrafter"/>
</dbReference>
<dbReference type="InterPro" id="IPR016195">
    <property type="entry name" value="Pol/histidinol_Pase-like"/>
</dbReference>
<evidence type="ECO:0000313" key="3">
    <source>
        <dbReference type="Proteomes" id="UP000287853"/>
    </source>
</evidence>
<protein>
    <recommendedName>
        <fullName evidence="1">Polymerase/histidinol phosphatase N-terminal domain-containing protein</fullName>
    </recommendedName>
</protein>
<dbReference type="InterPro" id="IPR003141">
    <property type="entry name" value="Pol/His_phosphatase_N"/>
</dbReference>
<dbReference type="Gene3D" id="3.20.20.140">
    <property type="entry name" value="Metal-dependent hydrolases"/>
    <property type="match status" value="1"/>
</dbReference>
<proteinExistence type="predicted"/>
<feature type="domain" description="Polymerase/histidinol phosphatase N-terminal" evidence="1">
    <location>
        <begin position="25"/>
        <end position="91"/>
    </location>
</feature>
<dbReference type="Pfam" id="PF13263">
    <property type="entry name" value="PHP_C"/>
    <property type="match status" value="1"/>
</dbReference>
<dbReference type="EMBL" id="MTKO01000064">
    <property type="protein sequence ID" value="RWX46438.1"/>
    <property type="molecule type" value="Genomic_DNA"/>
</dbReference>
<dbReference type="PANTHER" id="PTHR42924:SF3">
    <property type="entry name" value="POLYMERASE_HISTIDINOL PHOSPHATASE N-TERMINAL DOMAIN-CONTAINING PROTEIN"/>
    <property type="match status" value="1"/>
</dbReference>
<reference evidence="2 3" key="1">
    <citation type="submission" date="2017-01" db="EMBL/GenBank/DDBJ databases">
        <title>The cable genome- insights into the physiology and evolution of filamentous bacteria capable of sulfide oxidation via long distance electron transfer.</title>
        <authorList>
            <person name="Schreiber L."/>
            <person name="Bjerg J.T."/>
            <person name="Boggild A."/>
            <person name="Van De Vossenberg J."/>
            <person name="Meysman F."/>
            <person name="Nielsen L.P."/>
            <person name="Schramm A."/>
            <person name="Kjeldsen K.U."/>
        </authorList>
    </citation>
    <scope>NUCLEOTIDE SEQUENCE [LARGE SCALE GENOMIC DNA]</scope>
    <source>
        <strain evidence="2">MCF</strain>
    </source>
</reference>
<gene>
    <name evidence="2" type="ORF">H206_00891</name>
</gene>
<dbReference type="InterPro" id="IPR052018">
    <property type="entry name" value="PHP_domain"/>
</dbReference>
<evidence type="ECO:0000259" key="1">
    <source>
        <dbReference type="SMART" id="SM00481"/>
    </source>
</evidence>
<dbReference type="CDD" id="cd07432">
    <property type="entry name" value="PHP_HisPPase"/>
    <property type="match status" value="1"/>
</dbReference>
<name>A0A3S3QFY2_9BACT</name>
<dbReference type="PANTHER" id="PTHR42924">
    <property type="entry name" value="EXONUCLEASE"/>
    <property type="match status" value="1"/>
</dbReference>
<dbReference type="SUPFAM" id="SSF89550">
    <property type="entry name" value="PHP domain-like"/>
    <property type="match status" value="1"/>
</dbReference>
<dbReference type="Proteomes" id="UP000287853">
    <property type="component" value="Unassembled WGS sequence"/>
</dbReference>
<comment type="caution">
    <text evidence="2">The sequence shown here is derived from an EMBL/GenBank/DDBJ whole genome shotgun (WGS) entry which is preliminary data.</text>
</comment>
<dbReference type="InterPro" id="IPR004013">
    <property type="entry name" value="PHP_dom"/>
</dbReference>
<dbReference type="Pfam" id="PF02811">
    <property type="entry name" value="PHP"/>
    <property type="match status" value="1"/>
</dbReference>
<evidence type="ECO:0000313" key="2">
    <source>
        <dbReference type="EMBL" id="RWX46438.1"/>
    </source>
</evidence>
<dbReference type="GO" id="GO:0004534">
    <property type="term" value="F:5'-3' RNA exonuclease activity"/>
    <property type="evidence" value="ECO:0007669"/>
    <property type="project" value="TreeGrafter"/>
</dbReference>
<dbReference type="SMART" id="SM00481">
    <property type="entry name" value="POLIIIAc"/>
    <property type="match status" value="1"/>
</dbReference>
<organism evidence="2 3">
    <name type="scientific">Candidatus Electrothrix aarhusensis</name>
    <dbReference type="NCBI Taxonomy" id="1859131"/>
    <lineage>
        <taxon>Bacteria</taxon>
        <taxon>Pseudomonadati</taxon>
        <taxon>Thermodesulfobacteriota</taxon>
        <taxon>Desulfobulbia</taxon>
        <taxon>Desulfobulbales</taxon>
        <taxon>Desulfobulbaceae</taxon>
        <taxon>Candidatus Electrothrix</taxon>
    </lineage>
</organism>
<dbReference type="AlphaFoldDB" id="A0A3S3QFY2"/>